<dbReference type="GO" id="GO:0005885">
    <property type="term" value="C:Arp2/3 protein complex"/>
    <property type="evidence" value="ECO:0007669"/>
    <property type="project" value="InterPro"/>
</dbReference>
<comment type="caution">
    <text evidence="7">The sequence shown here is derived from an EMBL/GenBank/DDBJ whole genome shotgun (WGS) entry which is preliminary data.</text>
</comment>
<dbReference type="InterPro" id="IPR034666">
    <property type="entry name" value="ARPC2/4"/>
</dbReference>
<comment type="subcellular location">
    <subcellularLocation>
        <location evidence="1 6">Cytoplasm</location>
        <location evidence="1 6">Cytoskeleton</location>
    </subcellularLocation>
</comment>
<dbReference type="Gene3D" id="3.30.1460.20">
    <property type="match status" value="2"/>
</dbReference>
<dbReference type="Proteomes" id="UP001162131">
    <property type="component" value="Unassembled WGS sequence"/>
</dbReference>
<dbReference type="AlphaFoldDB" id="A0AAU9J345"/>
<dbReference type="EMBL" id="CAJZBQ010000028">
    <property type="protein sequence ID" value="CAG9321608.1"/>
    <property type="molecule type" value="Genomic_DNA"/>
</dbReference>
<keyword evidence="5 6" id="KW-0206">Cytoskeleton</keyword>
<proteinExistence type="inferred from homology"/>
<dbReference type="PANTHER" id="PTHR12058:SF0">
    <property type="entry name" value="ACTIN-RELATED PROTEIN 2_3 COMPLEX SUBUNIT 2"/>
    <property type="match status" value="1"/>
</dbReference>
<evidence type="ECO:0000256" key="4">
    <source>
        <dbReference type="ARBA" id="ARBA00023203"/>
    </source>
</evidence>
<dbReference type="InterPro" id="IPR007188">
    <property type="entry name" value="ARPC2"/>
</dbReference>
<accession>A0AAU9J345</accession>
<dbReference type="GO" id="GO:0005200">
    <property type="term" value="F:structural constituent of cytoskeleton"/>
    <property type="evidence" value="ECO:0007669"/>
    <property type="project" value="TreeGrafter"/>
</dbReference>
<keyword evidence="8" id="KW-1185">Reference proteome</keyword>
<keyword evidence="4 6" id="KW-0009">Actin-binding</keyword>
<evidence type="ECO:0000313" key="7">
    <source>
        <dbReference type="EMBL" id="CAG9321608.1"/>
    </source>
</evidence>
<comment type="function">
    <text evidence="6">Functions as actin-binding component of the Arp2/3 complex which is involved in regulation of actin polymerization and together with an activating nucleation-promoting factor (NPF) mediates the formation of branched actin networks.</text>
</comment>
<evidence type="ECO:0000256" key="3">
    <source>
        <dbReference type="ARBA" id="ARBA00022490"/>
    </source>
</evidence>
<evidence type="ECO:0000256" key="5">
    <source>
        <dbReference type="ARBA" id="ARBA00023212"/>
    </source>
</evidence>
<dbReference type="GO" id="GO:0030041">
    <property type="term" value="P:actin filament polymerization"/>
    <property type="evidence" value="ECO:0007669"/>
    <property type="project" value="InterPro"/>
</dbReference>
<dbReference type="PANTHER" id="PTHR12058">
    <property type="entry name" value="ARP2/3 COMPLEX 34 KDA SUBUNIT"/>
    <property type="match status" value="1"/>
</dbReference>
<dbReference type="GO" id="GO:0051015">
    <property type="term" value="F:actin filament binding"/>
    <property type="evidence" value="ECO:0007669"/>
    <property type="project" value="TreeGrafter"/>
</dbReference>
<evidence type="ECO:0000313" key="8">
    <source>
        <dbReference type="Proteomes" id="UP001162131"/>
    </source>
</evidence>
<dbReference type="SUPFAM" id="SSF69645">
    <property type="entry name" value="Arp2/3 complex subunits"/>
    <property type="match status" value="1"/>
</dbReference>
<comment type="subunit">
    <text evidence="6">Component of the Arp2/3 complex.</text>
</comment>
<evidence type="ECO:0000256" key="6">
    <source>
        <dbReference type="RuleBase" id="RU364015"/>
    </source>
</evidence>
<organism evidence="7 8">
    <name type="scientific">Blepharisma stoltei</name>
    <dbReference type="NCBI Taxonomy" id="1481888"/>
    <lineage>
        <taxon>Eukaryota</taxon>
        <taxon>Sar</taxon>
        <taxon>Alveolata</taxon>
        <taxon>Ciliophora</taxon>
        <taxon>Postciliodesmatophora</taxon>
        <taxon>Heterotrichea</taxon>
        <taxon>Heterotrichida</taxon>
        <taxon>Blepharismidae</taxon>
        <taxon>Blepharisma</taxon>
    </lineage>
</organism>
<keyword evidence="3 6" id="KW-0963">Cytoplasm</keyword>
<name>A0AAU9J345_9CILI</name>
<dbReference type="Pfam" id="PF04045">
    <property type="entry name" value="P34-Arc"/>
    <property type="match status" value="1"/>
</dbReference>
<evidence type="ECO:0000256" key="1">
    <source>
        <dbReference type="ARBA" id="ARBA00004245"/>
    </source>
</evidence>
<evidence type="ECO:0000256" key="2">
    <source>
        <dbReference type="ARBA" id="ARBA00007192"/>
    </source>
</evidence>
<reference evidence="7" key="1">
    <citation type="submission" date="2021-09" db="EMBL/GenBank/DDBJ databases">
        <authorList>
            <consortium name="AG Swart"/>
            <person name="Singh M."/>
            <person name="Singh A."/>
            <person name="Seah K."/>
            <person name="Emmerich C."/>
        </authorList>
    </citation>
    <scope>NUCLEOTIDE SEQUENCE</scope>
    <source>
        <strain evidence="7">ATCC30299</strain>
    </source>
</reference>
<comment type="similarity">
    <text evidence="2 6">Belongs to the ARPC2 family.</text>
</comment>
<dbReference type="GO" id="GO:0034314">
    <property type="term" value="P:Arp2/3 complex-mediated actin nucleation"/>
    <property type="evidence" value="ECO:0007669"/>
    <property type="project" value="InterPro"/>
</dbReference>
<sequence>MMSIDPHHPLIIDNISALLNSTIDLTNLLFKLTDYDGIQYVISGQNTDSLCFTVLAPQLASVGEAGGYESIQLNYPGFPIAIDEGSYSILIDRSQLPDPSLGEERKLRANDIANKFSMFRTHFLSGPFIKALKNVKSGTAFQPKEVLIRPNEKLWVIPGENRVNFIFQVNFSDHTDGSLSRVFLQEFVEAKRQVPNSPVITFSQNPPEAMSMFKGATLPSTIGFLCITVLKEQIRQEAETGQWLAGLKQYLTYHLHACKTYLHMRMRKKTEGLLKVLKNAVPDKLEEKTFRRVRAAKTRREESKIVYNFN</sequence>
<protein>
    <recommendedName>
        <fullName evidence="6">Arp2/3 complex 34 kDa subunit</fullName>
    </recommendedName>
</protein>
<gene>
    <name evidence="7" type="ORF">BSTOLATCC_MIC28884</name>
</gene>